<evidence type="ECO:0000313" key="2">
    <source>
        <dbReference type="EMBL" id="TMI90915.1"/>
    </source>
</evidence>
<dbReference type="AlphaFoldDB" id="A0A537K567"/>
<dbReference type="GO" id="GO:0004534">
    <property type="term" value="F:5'-3' RNA exonuclease activity"/>
    <property type="evidence" value="ECO:0007669"/>
    <property type="project" value="TreeGrafter"/>
</dbReference>
<evidence type="ECO:0000313" key="3">
    <source>
        <dbReference type="Proteomes" id="UP000318509"/>
    </source>
</evidence>
<dbReference type="EMBL" id="VBAK01000106">
    <property type="protein sequence ID" value="TMI90915.1"/>
    <property type="molecule type" value="Genomic_DNA"/>
</dbReference>
<dbReference type="PANTHER" id="PTHR42924">
    <property type="entry name" value="EXONUCLEASE"/>
    <property type="match status" value="1"/>
</dbReference>
<protein>
    <recommendedName>
        <fullName evidence="1">Polymerase/histidinol phosphatase N-terminal domain-containing protein</fullName>
    </recommendedName>
</protein>
<dbReference type="NCBIfam" id="NF038032">
    <property type="entry name" value="CehA_McbA_metalo"/>
    <property type="match status" value="1"/>
</dbReference>
<proteinExistence type="predicted"/>
<name>A0A537K567_9BACT</name>
<comment type="caution">
    <text evidence="2">The sequence shown here is derived from an EMBL/GenBank/DDBJ whole genome shotgun (WGS) entry which is preliminary data.</text>
</comment>
<organism evidence="2 3">
    <name type="scientific">Candidatus Segetimicrobium genomatis</name>
    <dbReference type="NCBI Taxonomy" id="2569760"/>
    <lineage>
        <taxon>Bacteria</taxon>
        <taxon>Bacillati</taxon>
        <taxon>Candidatus Sysuimicrobiota</taxon>
        <taxon>Candidatus Sysuimicrobiia</taxon>
        <taxon>Candidatus Sysuimicrobiales</taxon>
        <taxon>Candidatus Segetimicrobiaceae</taxon>
        <taxon>Candidatus Segetimicrobium</taxon>
    </lineage>
</organism>
<gene>
    <name evidence="2" type="ORF">E6H00_05675</name>
</gene>
<reference evidence="2 3" key="1">
    <citation type="journal article" date="2019" name="Nat. Microbiol.">
        <title>Mediterranean grassland soil C-N compound turnover is dependent on rainfall and depth, and is mediated by genomically divergent microorganisms.</title>
        <authorList>
            <person name="Diamond S."/>
            <person name="Andeer P.F."/>
            <person name="Li Z."/>
            <person name="Crits-Christoph A."/>
            <person name="Burstein D."/>
            <person name="Anantharaman K."/>
            <person name="Lane K.R."/>
            <person name="Thomas B.C."/>
            <person name="Pan C."/>
            <person name="Northen T.R."/>
            <person name="Banfield J.F."/>
        </authorList>
    </citation>
    <scope>NUCLEOTIDE SEQUENCE [LARGE SCALE GENOMIC DNA]</scope>
    <source>
        <strain evidence="2">NP_3</strain>
    </source>
</reference>
<dbReference type="InterPro" id="IPR003141">
    <property type="entry name" value="Pol/His_phosphatase_N"/>
</dbReference>
<dbReference type="InterPro" id="IPR004013">
    <property type="entry name" value="PHP_dom"/>
</dbReference>
<dbReference type="Pfam" id="PF02811">
    <property type="entry name" value="PHP"/>
    <property type="match status" value="1"/>
</dbReference>
<accession>A0A537K567</accession>
<dbReference type="SUPFAM" id="SSF89550">
    <property type="entry name" value="PHP domain-like"/>
    <property type="match status" value="1"/>
</dbReference>
<dbReference type="GO" id="GO:0035312">
    <property type="term" value="F:5'-3' DNA exonuclease activity"/>
    <property type="evidence" value="ECO:0007669"/>
    <property type="project" value="TreeGrafter"/>
</dbReference>
<evidence type="ECO:0000259" key="1">
    <source>
        <dbReference type="SMART" id="SM00481"/>
    </source>
</evidence>
<dbReference type="InterPro" id="IPR016195">
    <property type="entry name" value="Pol/histidinol_Pase-like"/>
</dbReference>
<dbReference type="SMART" id="SM00481">
    <property type="entry name" value="POLIIIAc"/>
    <property type="match status" value="1"/>
</dbReference>
<dbReference type="PANTHER" id="PTHR42924:SF11">
    <property type="entry name" value="POLYMERASE_HISTIDINOL PHOSPHATASE N-TERMINAL DOMAIN-CONTAINING PROTEIN"/>
    <property type="match status" value="1"/>
</dbReference>
<dbReference type="Gene3D" id="3.20.20.140">
    <property type="entry name" value="Metal-dependent hydrolases"/>
    <property type="match status" value="1"/>
</dbReference>
<sequence>MPQLLNPFARPGRWYRGVFHCHSTNSDGDRPVESVIAWYAEQGYDVVAITDHNQMTRVPDPRRDRPLVIPGTEVDVGRTRLGEPYHILGIGLRQMIDLPRDVAARHGLDVQAVIEALRKAAATVFVAHPYWSGLVVEDLLPLHGVAGIEVFNANTEVDIGKGYSGVHWDDCLSRGKLLLGAANDDAHWRLRDYGRAWTMLRLESLTPQAVAEALGTGAFYASTGAVLENVAFDGATVAVRIPPPGAAEVRFICDRRWGQRVVAEGPPLERATYSLRGREKFVRIEIITPSGEQAWTNPLFLER</sequence>
<feature type="domain" description="Polymerase/histidinol phosphatase N-terminal" evidence="1">
    <location>
        <begin position="17"/>
        <end position="78"/>
    </location>
</feature>
<dbReference type="Proteomes" id="UP000318509">
    <property type="component" value="Unassembled WGS sequence"/>
</dbReference>
<dbReference type="InterPro" id="IPR052018">
    <property type="entry name" value="PHP_domain"/>
</dbReference>